<protein>
    <submittedName>
        <fullName evidence="1">Uncharacterized protein</fullName>
    </submittedName>
</protein>
<gene>
    <name evidence="1" type="ORF">P5673_017483</name>
</gene>
<dbReference type="InterPro" id="IPR032072">
    <property type="entry name" value="DUF4807"/>
</dbReference>
<reference evidence="1" key="2">
    <citation type="journal article" date="2023" name="Science">
        <title>Genomic signatures of disease resistance in endangered staghorn corals.</title>
        <authorList>
            <person name="Vollmer S.V."/>
            <person name="Selwyn J.D."/>
            <person name="Despard B.A."/>
            <person name="Roesel C.L."/>
        </authorList>
    </citation>
    <scope>NUCLEOTIDE SEQUENCE</scope>
    <source>
        <strain evidence="1">K2</strain>
    </source>
</reference>
<dbReference type="Pfam" id="PF16065">
    <property type="entry name" value="DUF4807"/>
    <property type="match status" value="1"/>
</dbReference>
<sequence length="274" mass="31172">MRSNSYVFDPKEIVIISKYHSPGVYFEKVDRDPSKHGAIVEIDSEKFVPLVVQARIDVDPVFGKILWNQISLSNRFCAGLSSWLFHQWFTKNEWQGEIVASLWRVTTPIPRMEDCSFILEGRVHSSLSKRLLVGLREYMQLQGVMAWLSTLGGACSAMGEYINSYSEKAGQISFQQLLVAIRLGNPILAAQCKVFAALSLIQRGKFNLAARIIREQYRLAGRNGYARDDKRLAKLLGVECSSYRDKERRQTNDLLKMFPDGLKEISVQCIICVK</sequence>
<dbReference type="AlphaFoldDB" id="A0AAD9V404"/>
<keyword evidence="2" id="KW-1185">Reference proteome</keyword>
<reference evidence="1" key="1">
    <citation type="journal article" date="2023" name="G3 (Bethesda)">
        <title>Whole genome assembly and annotation of the endangered Caribbean coral Acropora cervicornis.</title>
        <authorList>
            <person name="Selwyn J.D."/>
            <person name="Vollmer S.V."/>
        </authorList>
    </citation>
    <scope>NUCLEOTIDE SEQUENCE</scope>
    <source>
        <strain evidence="1">K2</strain>
    </source>
</reference>
<evidence type="ECO:0000313" key="2">
    <source>
        <dbReference type="Proteomes" id="UP001249851"/>
    </source>
</evidence>
<proteinExistence type="predicted"/>
<comment type="caution">
    <text evidence="1">The sequence shown here is derived from an EMBL/GenBank/DDBJ whole genome shotgun (WGS) entry which is preliminary data.</text>
</comment>
<dbReference type="Proteomes" id="UP001249851">
    <property type="component" value="Unassembled WGS sequence"/>
</dbReference>
<dbReference type="PANTHER" id="PTHR36693:SF1">
    <property type="entry name" value="GH02722P"/>
    <property type="match status" value="1"/>
</dbReference>
<organism evidence="1 2">
    <name type="scientific">Acropora cervicornis</name>
    <name type="common">Staghorn coral</name>
    <dbReference type="NCBI Taxonomy" id="6130"/>
    <lineage>
        <taxon>Eukaryota</taxon>
        <taxon>Metazoa</taxon>
        <taxon>Cnidaria</taxon>
        <taxon>Anthozoa</taxon>
        <taxon>Hexacorallia</taxon>
        <taxon>Scleractinia</taxon>
        <taxon>Astrocoeniina</taxon>
        <taxon>Acroporidae</taxon>
        <taxon>Acropora</taxon>
    </lineage>
</organism>
<accession>A0AAD9V404</accession>
<name>A0AAD9V404_ACRCE</name>
<dbReference type="PANTHER" id="PTHR36693">
    <property type="entry name" value="GH02722P"/>
    <property type="match status" value="1"/>
</dbReference>
<evidence type="ECO:0000313" key="1">
    <source>
        <dbReference type="EMBL" id="KAK2559910.1"/>
    </source>
</evidence>
<dbReference type="EMBL" id="JARQWQ010000038">
    <property type="protein sequence ID" value="KAK2559910.1"/>
    <property type="molecule type" value="Genomic_DNA"/>
</dbReference>